<evidence type="ECO:0000256" key="1">
    <source>
        <dbReference type="ARBA" id="ARBA00022801"/>
    </source>
</evidence>
<name>A0ABV6G5F8_9GAMM</name>
<dbReference type="EMBL" id="JBHLVX010000050">
    <property type="protein sequence ID" value="MFC0268907.1"/>
    <property type="molecule type" value="Genomic_DNA"/>
</dbReference>
<dbReference type="Pfam" id="PF07687">
    <property type="entry name" value="M20_dimer"/>
    <property type="match status" value="1"/>
</dbReference>
<protein>
    <submittedName>
        <fullName evidence="3">Amidohydrolase</fullName>
    </submittedName>
</protein>
<sequence>MVDDALSAAIADLTPQLVAWRRDFHRYPEPGWCEFRTASLVAEELARLGFEVSVGESVLEAASRLGVPDEDTLDGALARARQQGAAEPWLAALAGGMTAVVGVLDSQRPGPTLAFRFDLDALPVVESSTNTHFPRRQGFASVNPAFMHACGHDGHTTIGLGLAHLLGRGALSFAGRIKLIFQPAEEGVRGAASIAAAGVVDDVDYFIAAHLGLGQPQGTLVCGADGFMATTKLDVRLTGQSAHAGGRPQEGRNALLAAAHATIGLHAIGPHGDGVSRLNVGRLTAGQGRNIIADTACLELETRGSSTAINDDMERRAREVIAGAAAMQNVEVDIIRVGAADNCGASPELVTRLADCLETTSLFEHIIRHDTAPIGSEDATSLMARTIAQGGQATYLILGTQLAAGHHHPCFDFDEATLPVAVESLARIVRELTCSS</sequence>
<dbReference type="SUPFAM" id="SSF53187">
    <property type="entry name" value="Zn-dependent exopeptidases"/>
    <property type="match status" value="1"/>
</dbReference>
<dbReference type="Proteomes" id="UP001589814">
    <property type="component" value="Unassembled WGS sequence"/>
</dbReference>
<comment type="caution">
    <text evidence="3">The sequence shown here is derived from an EMBL/GenBank/DDBJ whole genome shotgun (WGS) entry which is preliminary data.</text>
</comment>
<dbReference type="RefSeq" id="WP_019950759.1">
    <property type="nucleotide sequence ID" value="NZ_JBHLVX010000050.1"/>
</dbReference>
<dbReference type="InterPro" id="IPR052030">
    <property type="entry name" value="Peptidase_M20/M20A_hydrolases"/>
</dbReference>
<keyword evidence="1" id="KW-0378">Hydrolase</keyword>
<dbReference type="PANTHER" id="PTHR30575">
    <property type="entry name" value="PEPTIDASE M20"/>
    <property type="match status" value="1"/>
</dbReference>
<organism evidence="3 4">
    <name type="scientific">Kushneria aurantia</name>
    <dbReference type="NCBI Taxonomy" id="504092"/>
    <lineage>
        <taxon>Bacteria</taxon>
        <taxon>Pseudomonadati</taxon>
        <taxon>Pseudomonadota</taxon>
        <taxon>Gammaproteobacteria</taxon>
        <taxon>Oceanospirillales</taxon>
        <taxon>Halomonadaceae</taxon>
        <taxon>Kushneria</taxon>
    </lineage>
</organism>
<dbReference type="PANTHER" id="PTHR30575:SF3">
    <property type="entry name" value="PEPTIDASE M20 DIMERISATION DOMAIN-CONTAINING PROTEIN"/>
    <property type="match status" value="1"/>
</dbReference>
<dbReference type="InterPro" id="IPR036264">
    <property type="entry name" value="Bact_exopeptidase_dim_dom"/>
</dbReference>
<dbReference type="NCBIfam" id="TIGR01891">
    <property type="entry name" value="amidohydrolases"/>
    <property type="match status" value="1"/>
</dbReference>
<dbReference type="InterPro" id="IPR017439">
    <property type="entry name" value="Amidohydrolase"/>
</dbReference>
<evidence type="ECO:0000313" key="3">
    <source>
        <dbReference type="EMBL" id="MFC0268907.1"/>
    </source>
</evidence>
<feature type="domain" description="Peptidase M20 dimerisation" evidence="2">
    <location>
        <begin position="234"/>
        <end position="321"/>
    </location>
</feature>
<proteinExistence type="predicted"/>
<accession>A0ABV6G5F8</accession>
<dbReference type="Gene3D" id="3.40.630.10">
    <property type="entry name" value="Zn peptidases"/>
    <property type="match status" value="2"/>
</dbReference>
<dbReference type="InterPro" id="IPR011650">
    <property type="entry name" value="Peptidase_M20_dimer"/>
</dbReference>
<dbReference type="InterPro" id="IPR002933">
    <property type="entry name" value="Peptidase_M20"/>
</dbReference>
<gene>
    <name evidence="3" type="ORF">ACFFHW_13090</name>
</gene>
<reference evidence="3 4" key="1">
    <citation type="submission" date="2024-09" db="EMBL/GenBank/DDBJ databases">
        <authorList>
            <person name="Sun Q."/>
            <person name="Mori K."/>
        </authorList>
    </citation>
    <scope>NUCLEOTIDE SEQUENCE [LARGE SCALE GENOMIC DNA]</scope>
    <source>
        <strain evidence="3 4">CCM 7415</strain>
    </source>
</reference>
<dbReference type="PIRSF" id="PIRSF005962">
    <property type="entry name" value="Pept_M20D_amidohydro"/>
    <property type="match status" value="1"/>
</dbReference>
<dbReference type="Pfam" id="PF01546">
    <property type="entry name" value="Peptidase_M20"/>
    <property type="match status" value="1"/>
</dbReference>
<evidence type="ECO:0000259" key="2">
    <source>
        <dbReference type="Pfam" id="PF07687"/>
    </source>
</evidence>
<keyword evidence="4" id="KW-1185">Reference proteome</keyword>
<evidence type="ECO:0000313" key="4">
    <source>
        <dbReference type="Proteomes" id="UP001589814"/>
    </source>
</evidence>
<dbReference type="SUPFAM" id="SSF55031">
    <property type="entry name" value="Bacterial exopeptidase dimerisation domain"/>
    <property type="match status" value="1"/>
</dbReference>